<dbReference type="InterPro" id="IPR036249">
    <property type="entry name" value="Thioredoxin-like_sf"/>
</dbReference>
<accession>A0A540VDU0</accession>
<dbReference type="Gene3D" id="3.40.30.10">
    <property type="entry name" value="Glutaredoxin"/>
    <property type="match status" value="2"/>
</dbReference>
<dbReference type="InterPro" id="IPR011903">
    <property type="entry name" value="TON_0319-like"/>
</dbReference>
<dbReference type="PROSITE" id="PS51354">
    <property type="entry name" value="GLUTAREDOXIN_2"/>
    <property type="match status" value="1"/>
</dbReference>
<dbReference type="OrthoDB" id="9806179at2"/>
<dbReference type="Proteomes" id="UP000317371">
    <property type="component" value="Unassembled WGS sequence"/>
</dbReference>
<keyword evidence="3" id="KW-1185">Reference proteome</keyword>
<protein>
    <submittedName>
        <fullName evidence="2">Glutaredoxin</fullName>
    </submittedName>
</protein>
<sequence>MALLNEDIQEQVRKEFEQLEGKVKLVVFTQEVECQYCQETRELVEEVAALSDKLTVEVYDFVADKEQAEAYGIDKIPAVAILADGDTPKDYGIRFYGIPSGYEFSTLIEDIVMVSRRESGLSEATRQKLAQLTEPLHLQVFVTPTCPYCPRAVRLAHMMALESDLVKADMVEAIEFPHLSARYNVMGVPRTVINDKEFIEGAVPEAMLMARIQEAVN</sequence>
<dbReference type="NCBIfam" id="TIGR02187">
    <property type="entry name" value="PDO_seleno_TRX"/>
    <property type="match status" value="1"/>
</dbReference>
<evidence type="ECO:0000313" key="2">
    <source>
        <dbReference type="EMBL" id="TQE94907.1"/>
    </source>
</evidence>
<organism evidence="2 3">
    <name type="scientific">Litorilinea aerophila</name>
    <dbReference type="NCBI Taxonomy" id="1204385"/>
    <lineage>
        <taxon>Bacteria</taxon>
        <taxon>Bacillati</taxon>
        <taxon>Chloroflexota</taxon>
        <taxon>Caldilineae</taxon>
        <taxon>Caldilineales</taxon>
        <taxon>Caldilineaceae</taxon>
        <taxon>Litorilinea</taxon>
    </lineage>
</organism>
<proteinExistence type="predicted"/>
<dbReference type="CDD" id="cd02973">
    <property type="entry name" value="TRX_GRX_like"/>
    <property type="match status" value="1"/>
</dbReference>
<gene>
    <name evidence="2" type="ORF">FKZ61_14955</name>
</gene>
<dbReference type="PROSITE" id="PS00195">
    <property type="entry name" value="GLUTAREDOXIN_1"/>
    <property type="match status" value="1"/>
</dbReference>
<dbReference type="SUPFAM" id="SSF52833">
    <property type="entry name" value="Thioredoxin-like"/>
    <property type="match status" value="2"/>
</dbReference>
<dbReference type="InParanoid" id="A0A540VDU0"/>
<dbReference type="InterPro" id="IPR012336">
    <property type="entry name" value="Thioredoxin-like_fold"/>
</dbReference>
<comment type="caution">
    <text evidence="2">The sequence shown here is derived from an EMBL/GenBank/DDBJ whole genome shotgun (WGS) entry which is preliminary data.</text>
</comment>
<evidence type="ECO:0000259" key="1">
    <source>
        <dbReference type="Pfam" id="PF13192"/>
    </source>
</evidence>
<dbReference type="CDD" id="cd02975">
    <property type="entry name" value="PfPDO_like_N"/>
    <property type="match status" value="1"/>
</dbReference>
<dbReference type="Pfam" id="PF13192">
    <property type="entry name" value="Thioredoxin_3"/>
    <property type="match status" value="2"/>
</dbReference>
<evidence type="ECO:0000313" key="3">
    <source>
        <dbReference type="Proteomes" id="UP000317371"/>
    </source>
</evidence>
<dbReference type="AlphaFoldDB" id="A0A540VDU0"/>
<dbReference type="PANTHER" id="PTHR37170:SF1">
    <property type="entry name" value="GLUTAREDOXIN-LIKE PROTEIN"/>
    <property type="match status" value="1"/>
</dbReference>
<dbReference type="PANTHER" id="PTHR37170">
    <property type="entry name" value="GLUTAREDOXIN-RELATED"/>
    <property type="match status" value="1"/>
</dbReference>
<feature type="domain" description="Thioredoxin-like fold" evidence="1">
    <location>
        <begin position="137"/>
        <end position="209"/>
    </location>
</feature>
<dbReference type="InterPro" id="IPR011767">
    <property type="entry name" value="GLR_AS"/>
</dbReference>
<name>A0A540VDU0_9CHLR</name>
<dbReference type="RefSeq" id="WP_141610949.1">
    <property type="nucleotide sequence ID" value="NZ_VIGC02000019.1"/>
</dbReference>
<dbReference type="EMBL" id="VIGC01000019">
    <property type="protein sequence ID" value="TQE94907.1"/>
    <property type="molecule type" value="Genomic_DNA"/>
</dbReference>
<feature type="domain" description="Thioredoxin-like fold" evidence="1">
    <location>
        <begin position="33"/>
        <end position="81"/>
    </location>
</feature>
<reference evidence="2 3" key="1">
    <citation type="submission" date="2019-06" db="EMBL/GenBank/DDBJ databases">
        <title>Genome sequence of Litorilinea aerophila BAA-2444.</title>
        <authorList>
            <person name="Maclea K.S."/>
            <person name="Maurais E.G."/>
            <person name="Iannazzi L.C."/>
        </authorList>
    </citation>
    <scope>NUCLEOTIDE SEQUENCE [LARGE SCALE GENOMIC DNA]</scope>
    <source>
        <strain evidence="2 3">ATCC BAA-2444</strain>
    </source>
</reference>